<accession>X1V062</accession>
<dbReference type="InterPro" id="IPR000914">
    <property type="entry name" value="SBP_5_dom"/>
</dbReference>
<evidence type="ECO:0000313" key="2">
    <source>
        <dbReference type="EMBL" id="GAJ23089.1"/>
    </source>
</evidence>
<protein>
    <recommendedName>
        <fullName evidence="1">Solute-binding protein family 5 domain-containing protein</fullName>
    </recommendedName>
</protein>
<dbReference type="GO" id="GO:0015833">
    <property type="term" value="P:peptide transport"/>
    <property type="evidence" value="ECO:0007669"/>
    <property type="project" value="TreeGrafter"/>
</dbReference>
<proteinExistence type="predicted"/>
<dbReference type="PANTHER" id="PTHR30290">
    <property type="entry name" value="PERIPLASMIC BINDING COMPONENT OF ABC TRANSPORTER"/>
    <property type="match status" value="1"/>
</dbReference>
<dbReference type="Gene3D" id="3.40.190.10">
    <property type="entry name" value="Periplasmic binding protein-like II"/>
    <property type="match status" value="1"/>
</dbReference>
<comment type="caution">
    <text evidence="2">The sequence shown here is derived from an EMBL/GenBank/DDBJ whole genome shotgun (WGS) entry which is preliminary data.</text>
</comment>
<gene>
    <name evidence="2" type="ORF">S12H4_57448</name>
</gene>
<dbReference type="EMBL" id="BARW01037160">
    <property type="protein sequence ID" value="GAJ23089.1"/>
    <property type="molecule type" value="Genomic_DNA"/>
</dbReference>
<dbReference type="SUPFAM" id="SSF53850">
    <property type="entry name" value="Periplasmic binding protein-like II"/>
    <property type="match status" value="1"/>
</dbReference>
<feature type="domain" description="Solute-binding protein family 5" evidence="1">
    <location>
        <begin position="1"/>
        <end position="64"/>
    </location>
</feature>
<dbReference type="GO" id="GO:1904680">
    <property type="term" value="F:peptide transmembrane transporter activity"/>
    <property type="evidence" value="ECO:0007669"/>
    <property type="project" value="TreeGrafter"/>
</dbReference>
<dbReference type="AlphaFoldDB" id="X1V062"/>
<feature type="non-terminal residue" evidence="2">
    <location>
        <position position="1"/>
    </location>
</feature>
<dbReference type="Pfam" id="PF00496">
    <property type="entry name" value="SBP_bac_5"/>
    <property type="match status" value="1"/>
</dbReference>
<sequence>GKTWTFHLRKGLVFANGDPLKSDAVVYSFQRVLKLQKSPCWLFSDVLGLTEESITAPDDYTVNFMIMF</sequence>
<organism evidence="2">
    <name type="scientific">marine sediment metagenome</name>
    <dbReference type="NCBI Taxonomy" id="412755"/>
    <lineage>
        <taxon>unclassified sequences</taxon>
        <taxon>metagenomes</taxon>
        <taxon>ecological metagenomes</taxon>
    </lineage>
</organism>
<name>X1V062_9ZZZZ</name>
<reference evidence="2" key="1">
    <citation type="journal article" date="2014" name="Front. Microbiol.">
        <title>High frequency of phylogenetically diverse reductive dehalogenase-homologous genes in deep subseafloor sedimentary metagenomes.</title>
        <authorList>
            <person name="Kawai M."/>
            <person name="Futagami T."/>
            <person name="Toyoda A."/>
            <person name="Takaki Y."/>
            <person name="Nishi S."/>
            <person name="Hori S."/>
            <person name="Arai W."/>
            <person name="Tsubouchi T."/>
            <person name="Morono Y."/>
            <person name="Uchiyama I."/>
            <person name="Ito T."/>
            <person name="Fujiyama A."/>
            <person name="Inagaki F."/>
            <person name="Takami H."/>
        </authorList>
    </citation>
    <scope>NUCLEOTIDE SEQUENCE</scope>
    <source>
        <strain evidence="2">Expedition CK06-06</strain>
    </source>
</reference>
<evidence type="ECO:0000259" key="1">
    <source>
        <dbReference type="Pfam" id="PF00496"/>
    </source>
</evidence>
<dbReference type="InterPro" id="IPR039424">
    <property type="entry name" value="SBP_5"/>
</dbReference>